<gene>
    <name evidence="1" type="ORF">BV22DRAFT_1034460</name>
</gene>
<comment type="caution">
    <text evidence="1">The sequence shown here is derived from an EMBL/GenBank/DDBJ whole genome shotgun (WGS) entry which is preliminary data.</text>
</comment>
<protein>
    <submittedName>
        <fullName evidence="1">HLH-domain-containing protein</fullName>
    </submittedName>
</protein>
<name>A0ACB8BI41_9AGAM</name>
<keyword evidence="2" id="KW-1185">Reference proteome</keyword>
<feature type="non-terminal residue" evidence="1">
    <location>
        <position position="638"/>
    </location>
</feature>
<dbReference type="Proteomes" id="UP000790709">
    <property type="component" value="Unassembled WGS sequence"/>
</dbReference>
<dbReference type="EMBL" id="MU266410">
    <property type="protein sequence ID" value="KAH7925040.1"/>
    <property type="molecule type" value="Genomic_DNA"/>
</dbReference>
<evidence type="ECO:0000313" key="1">
    <source>
        <dbReference type="EMBL" id="KAH7925040.1"/>
    </source>
</evidence>
<organism evidence="1 2">
    <name type="scientific">Leucogyrophana mollusca</name>
    <dbReference type="NCBI Taxonomy" id="85980"/>
    <lineage>
        <taxon>Eukaryota</taxon>
        <taxon>Fungi</taxon>
        <taxon>Dikarya</taxon>
        <taxon>Basidiomycota</taxon>
        <taxon>Agaricomycotina</taxon>
        <taxon>Agaricomycetes</taxon>
        <taxon>Agaricomycetidae</taxon>
        <taxon>Boletales</taxon>
        <taxon>Boletales incertae sedis</taxon>
        <taxon>Leucogyrophana</taxon>
    </lineage>
</organism>
<accession>A0ACB8BI41</accession>
<sequence length="638" mass="67750">MSYSVVRQDGFQLPSPAHTTSSASPSETATASPPANTDLFMPHNISFLPESFRKFPSAAAAHPPPTANVDFSDELATLIAADQHQQSHERSTHSPNPDPYRHNIFDISAPQQSMYPHPDLHTHTHTHFNSTLPALNSSMRYEPHPDPPQNFAYRHTPSPHESRSRSRSRAPSVGPTRTARRDRRANSISSTQQCASPPPQSPQNHRPHPHAILIPGRAPSSSLGNWYGSYLSGPAGEYSLPTPESLTHSFAPQYASNPVWGAPYGAGRVGSPSMGISPTEVSSLGMHHLVGTPTSSVPGTSLPTTIQSNAPSSLPLHPSIAQSQAKASAAKSPVSPTDDTPPSTSLLSEKRRRRRESHNAVERRRRDNINERIGELAGLIPGVLFECDAPLAPPLASPSGPGPNSDELFSLLPDGLALLPDGTWNMNMSMDGALGDLPEEGVKKDPSDDGVDASAPGANGSANGSGGGGGGGVGGTGVGNGTGMGAGNGTAEPQTIKANKGMILRKSVEYIRYLQQLVGVQASRGRELEERNRALEREVAGLRAQGGGSALSLPPSSAQTQSQVQTQAQIQAQSQQIQAQQTQQAQAQAQAQSKQPGLARKNSHRKEWTYELESMPEDMEVEGDDQGGYPEERGEGQI</sequence>
<reference evidence="1" key="1">
    <citation type="journal article" date="2021" name="New Phytol.">
        <title>Evolutionary innovations through gain and loss of genes in the ectomycorrhizal Boletales.</title>
        <authorList>
            <person name="Wu G."/>
            <person name="Miyauchi S."/>
            <person name="Morin E."/>
            <person name="Kuo A."/>
            <person name="Drula E."/>
            <person name="Varga T."/>
            <person name="Kohler A."/>
            <person name="Feng B."/>
            <person name="Cao Y."/>
            <person name="Lipzen A."/>
            <person name="Daum C."/>
            <person name="Hundley H."/>
            <person name="Pangilinan J."/>
            <person name="Johnson J."/>
            <person name="Barry K."/>
            <person name="LaButti K."/>
            <person name="Ng V."/>
            <person name="Ahrendt S."/>
            <person name="Min B."/>
            <person name="Choi I.G."/>
            <person name="Park H."/>
            <person name="Plett J.M."/>
            <person name="Magnuson J."/>
            <person name="Spatafora J.W."/>
            <person name="Nagy L.G."/>
            <person name="Henrissat B."/>
            <person name="Grigoriev I.V."/>
            <person name="Yang Z.L."/>
            <person name="Xu J."/>
            <person name="Martin F.M."/>
        </authorList>
    </citation>
    <scope>NUCLEOTIDE SEQUENCE</scope>
    <source>
        <strain evidence="1">KUC20120723A-06</strain>
    </source>
</reference>
<proteinExistence type="predicted"/>
<evidence type="ECO:0000313" key="2">
    <source>
        <dbReference type="Proteomes" id="UP000790709"/>
    </source>
</evidence>